<keyword evidence="2" id="KW-1185">Reference proteome</keyword>
<protein>
    <submittedName>
        <fullName evidence="1">Uncharacterized protein</fullName>
    </submittedName>
</protein>
<comment type="caution">
    <text evidence="1">The sequence shown here is derived from an EMBL/GenBank/DDBJ whole genome shotgun (WGS) entry which is preliminary data.</text>
</comment>
<sequence>MELSGARWAICAGFVLIHSQRRAALRTPLMIEWI</sequence>
<evidence type="ECO:0000313" key="1">
    <source>
        <dbReference type="EMBL" id="NYI92969.1"/>
    </source>
</evidence>
<organism evidence="1 2">
    <name type="scientific">Amycolatopsis endophytica</name>
    <dbReference type="NCBI Taxonomy" id="860233"/>
    <lineage>
        <taxon>Bacteria</taxon>
        <taxon>Bacillati</taxon>
        <taxon>Actinomycetota</taxon>
        <taxon>Actinomycetes</taxon>
        <taxon>Pseudonocardiales</taxon>
        <taxon>Pseudonocardiaceae</taxon>
        <taxon>Amycolatopsis</taxon>
    </lineage>
</organism>
<reference evidence="1 2" key="1">
    <citation type="submission" date="2020-07" db="EMBL/GenBank/DDBJ databases">
        <title>Sequencing the genomes of 1000 actinobacteria strains.</title>
        <authorList>
            <person name="Klenk H.-P."/>
        </authorList>
    </citation>
    <scope>NUCLEOTIDE SEQUENCE [LARGE SCALE GENOMIC DNA]</scope>
    <source>
        <strain evidence="1 2">DSM 104006</strain>
    </source>
</reference>
<name>A0A853BCP3_9PSEU</name>
<proteinExistence type="predicted"/>
<accession>A0A853BCP3</accession>
<gene>
    <name evidence="1" type="ORF">HNR02_006344</name>
</gene>
<evidence type="ECO:0000313" key="2">
    <source>
        <dbReference type="Proteomes" id="UP000549616"/>
    </source>
</evidence>
<dbReference type="AlphaFoldDB" id="A0A853BCP3"/>
<dbReference type="EMBL" id="JACCFK010000002">
    <property type="protein sequence ID" value="NYI92969.1"/>
    <property type="molecule type" value="Genomic_DNA"/>
</dbReference>
<dbReference type="Proteomes" id="UP000549616">
    <property type="component" value="Unassembled WGS sequence"/>
</dbReference>